<feature type="region of interest" description="Disordered" evidence="1">
    <location>
        <begin position="1619"/>
        <end position="1665"/>
    </location>
</feature>
<evidence type="ECO:0000313" key="3">
    <source>
        <dbReference type="RefSeq" id="XP_007443900.1"/>
    </source>
</evidence>
<dbReference type="CTD" id="55196"/>
<dbReference type="InterPro" id="IPR027866">
    <property type="entry name" value="RESF1"/>
</dbReference>
<dbReference type="OrthoDB" id="9909281at2759"/>
<feature type="region of interest" description="Disordered" evidence="1">
    <location>
        <begin position="1316"/>
        <end position="1337"/>
    </location>
</feature>
<sequence>MDWNVGMTNKLQTRRPYLTPQVTSAASVTSQANVLMQNFCNSSGNSQTTNIPSSMKYILANKSQFRNNSASKTLRSIFPKTTVSDSSFGLSNNFYNLSPSSFSARTVQMAADVQNPNLSRNMHISSSIALQGNTVNSVQNMHQKTNAYMAMDSFNNQPLQNCSNSMRTSVYQQAPLNGSSPKGPPTLMPYYYLNGPATSQADARVSLNSVSDYYLPPQQNVQCPDYSSAKNCPNPGIPVAMQSHYASEQINPSPYAIYSHYDSRNAAQTTNINSSLLDLMAPLQANHGQFVLQQPTANLSNENVESYHRSLIDQSSNSYPVQPGQKSQSLSSSTETNAVGTIAYNVNGLKSTMQLSDESVKSFVEVEGNLSNNVPTATIGQFAEPLPQTNRTLQQENNVSNESLSKDKLKITRESLSLNVRTLYEMRNALLKLKDNFRLKQKIYQSPVQSGKTSNTLVNNQNHNLFPPPNTNQSVVCNVQQVPSDKVTANQFSSNSHNSSFVPQKTKNHLLPILWNMLKGTGDENMLLNADVEGGDKYQNKHFTIQENSCSDSNGDASGNPVNTDRTIRLSYKTSPIDSTQGTNIKNYKGFEQIANSAHNQLEKISAAAKDDIFNPIKQNKGSGDGVGQYLNDNIQSLVQNSGVPQGLSSMKHSVKEDSENLHCSTSACPIQHSENTCLQKSGNSEKIADVSSSSPISKRVEAVTQTPHGVERSCSLEELTTSLALWGKSLPAFLHEQRNRNTESSSDGLDGKGTAQIFENLPNTLIQNYDTKITVERTQTYTSSSFGKNLDGVNSNLPKSSELQVAIVTPLILSKKNEVKKNNQSLFEIIYPAIEEGSVRTIEEFTSAKSDTNKGEKRTIYSPTDSYKYCEELNVHQETSKSTEKNKTVKAEVGTNYSFDLKQEITNTSPLELKQHKLNSGDQHLCELITKHLTTSPQKCVTSEKHGPNLDESNNTEVVLNDSMLQISSVCTLVQGDAFYNSQIANIFSTSPSKSGTKHETSEEHKLSLHHNEEESGLLTNDTEVGMSISEEGIVLPPSGSLSKDFARKPEDLQTFESPQHDKTLMETNANNSGEQKNNDFLEVVPLSGKNTEQDISYDCNTDLSINEVFGNQEGLCNTDNMPSDRKADASEHVLDEGKPAHLGSTEPPVMLLNDQLTELSKEFPYGIGYLNMVKGTESKESLTILAEREEKENTRSHEKNLDPRDAVEQIKIVILNSQQMNEVFPECSQQSSNKLDNHGDDHMRMDSKGNLRKDKRCYRKSNQDLNVDSKITRSERFGKTERTYCCLPGWIASGYNVEPCSCMLAKEASLKGKAGLYSQSKDRSKSRENESDCSLKNEVQNSILDAGSHTVLLGDQSTKALNKTLGYRETEPQVKEDKLPKAEQAVTLRSLLEKSDSQESNKQVIELPRSAHSQSLQKERVETNKIHSQIHGRRSISKSEAQYHLNTNFKKIMIKKFAKMKSEKYFDKTLKSKTDIDHHRRIETKHSTNFERYKIKRDTSETRMIKGPISSMSLKRQMVKEKKRKALGIQHNDVTHSLTLSSVSFVSEKHDNSEHNSTLGSREHLIKKKIQKKDLEKRYGYKKVQYNESVRPKHIEHNVEQPVKRINLEKYAYTKDKKNSWKHRSSHFDNRIPASQNERGHPSNILKIHSPDKEGILDGSSRDKWSERSFSDKKCFKRKNKLSIFLQKEKKNYLNRVAFKRTAQKTIHLTSLDSWHSKPVWHVKPSHRTGESEPHQKSSSSSQKSDAERPQMLEFKMCPEILFRKSVSEEQSLEATKLPEKNRMSVTAVKSKREDWLNYCPVKRRKTEENEIEVDDDIPLDTAIKLLEGNEAFHGSMKDSKATFETYRKMHLQKRSQSLDSSPLS</sequence>
<dbReference type="GO" id="GO:1990226">
    <property type="term" value="F:histone methyltransferase binding"/>
    <property type="evidence" value="ECO:0007669"/>
    <property type="project" value="TreeGrafter"/>
</dbReference>
<feature type="compositionally biased region" description="Basic and acidic residues" evidence="1">
    <location>
        <begin position="1322"/>
        <end position="1337"/>
    </location>
</feature>
<dbReference type="Pfam" id="PF15395">
    <property type="entry name" value="DUF4617"/>
    <property type="match status" value="1"/>
</dbReference>
<feature type="compositionally biased region" description="Basic and acidic residues" evidence="1">
    <location>
        <begin position="998"/>
        <end position="1015"/>
    </location>
</feature>
<evidence type="ECO:0000256" key="1">
    <source>
        <dbReference type="SAM" id="MobiDB-lite"/>
    </source>
</evidence>
<feature type="region of interest" description="Disordered" evidence="1">
    <location>
        <begin position="309"/>
        <end position="335"/>
    </location>
</feature>
<organism evidence="2 3">
    <name type="scientific">Python bivittatus</name>
    <name type="common">Burmese python</name>
    <name type="synonym">Python molurus bivittatus</name>
    <dbReference type="NCBI Taxonomy" id="176946"/>
    <lineage>
        <taxon>Eukaryota</taxon>
        <taxon>Metazoa</taxon>
        <taxon>Chordata</taxon>
        <taxon>Craniata</taxon>
        <taxon>Vertebrata</taxon>
        <taxon>Euteleostomi</taxon>
        <taxon>Lepidosauria</taxon>
        <taxon>Squamata</taxon>
        <taxon>Bifurcata</taxon>
        <taxon>Unidentata</taxon>
        <taxon>Episquamata</taxon>
        <taxon>Toxicofera</taxon>
        <taxon>Serpentes</taxon>
        <taxon>Henophidia</taxon>
        <taxon>Pythonidae</taxon>
        <taxon>Python</taxon>
    </lineage>
</organism>
<feature type="region of interest" description="Disordered" evidence="1">
    <location>
        <begin position="1722"/>
        <end position="1752"/>
    </location>
</feature>
<dbReference type="PANTHER" id="PTHR21604">
    <property type="entry name" value="RETROELEMENT SILENCING FACTOR 1"/>
    <property type="match status" value="1"/>
</dbReference>
<feature type="compositionally biased region" description="Basic and acidic residues" evidence="1">
    <location>
        <begin position="1237"/>
        <end position="1254"/>
    </location>
</feature>
<feature type="region of interest" description="Disordered" evidence="1">
    <location>
        <begin position="990"/>
        <end position="1020"/>
    </location>
</feature>
<dbReference type="RefSeq" id="XP_007443900.1">
    <property type="nucleotide sequence ID" value="XM_007443838.2"/>
</dbReference>
<dbReference type="GO" id="GO:0005634">
    <property type="term" value="C:nucleus"/>
    <property type="evidence" value="ECO:0007669"/>
    <property type="project" value="TreeGrafter"/>
</dbReference>
<dbReference type="OMA" id="TYKQMYL"/>
<gene>
    <name evidence="3" type="primary">KIAA1551</name>
</gene>
<accession>A0A9F2REP3</accession>
<feature type="compositionally biased region" description="Basic and acidic residues" evidence="1">
    <location>
        <begin position="1651"/>
        <end position="1665"/>
    </location>
</feature>
<name>A0A9F2REP3_PYTBI</name>
<dbReference type="KEGG" id="pbi:103050906"/>
<proteinExistence type="predicted"/>
<feature type="compositionally biased region" description="Polar residues" evidence="1">
    <location>
        <begin position="312"/>
        <end position="335"/>
    </location>
</feature>
<evidence type="ECO:0000313" key="2">
    <source>
        <dbReference type="Proteomes" id="UP000695026"/>
    </source>
</evidence>
<dbReference type="Proteomes" id="UP000695026">
    <property type="component" value="Unplaced"/>
</dbReference>
<dbReference type="GeneID" id="103050906"/>
<dbReference type="PANTHER" id="PTHR21604:SF0">
    <property type="entry name" value="RETROELEMENT SILENCING FACTOR 1"/>
    <property type="match status" value="1"/>
</dbReference>
<keyword evidence="2" id="KW-1185">Reference proteome</keyword>
<reference evidence="3" key="1">
    <citation type="submission" date="2025-08" db="UniProtKB">
        <authorList>
            <consortium name="RefSeq"/>
        </authorList>
    </citation>
    <scope>IDENTIFICATION</scope>
    <source>
        <tissue evidence="3">Liver</tissue>
    </source>
</reference>
<feature type="region of interest" description="Disordered" evidence="1">
    <location>
        <begin position="1229"/>
        <end position="1254"/>
    </location>
</feature>
<protein>
    <submittedName>
        <fullName evidence="3">Uncharacterized protein KIAA1551 homolog</fullName>
    </submittedName>
</protein>